<organism evidence="1 2">
    <name type="scientific">Mycena belliarum</name>
    <dbReference type="NCBI Taxonomy" id="1033014"/>
    <lineage>
        <taxon>Eukaryota</taxon>
        <taxon>Fungi</taxon>
        <taxon>Dikarya</taxon>
        <taxon>Basidiomycota</taxon>
        <taxon>Agaricomycotina</taxon>
        <taxon>Agaricomycetes</taxon>
        <taxon>Agaricomycetidae</taxon>
        <taxon>Agaricales</taxon>
        <taxon>Marasmiineae</taxon>
        <taxon>Mycenaceae</taxon>
        <taxon>Mycena</taxon>
    </lineage>
</organism>
<dbReference type="SUPFAM" id="SSF52047">
    <property type="entry name" value="RNI-like"/>
    <property type="match status" value="1"/>
</dbReference>
<dbReference type="AlphaFoldDB" id="A0AAD6UDB7"/>
<evidence type="ECO:0008006" key="3">
    <source>
        <dbReference type="Google" id="ProtNLM"/>
    </source>
</evidence>
<dbReference type="Proteomes" id="UP001222325">
    <property type="component" value="Unassembled WGS sequence"/>
</dbReference>
<dbReference type="InterPro" id="IPR032675">
    <property type="entry name" value="LRR_dom_sf"/>
</dbReference>
<reference evidence="1" key="1">
    <citation type="submission" date="2023-03" db="EMBL/GenBank/DDBJ databases">
        <title>Massive genome expansion in bonnet fungi (Mycena s.s.) driven by repeated elements and novel gene families across ecological guilds.</title>
        <authorList>
            <consortium name="Lawrence Berkeley National Laboratory"/>
            <person name="Harder C.B."/>
            <person name="Miyauchi S."/>
            <person name="Viragh M."/>
            <person name="Kuo A."/>
            <person name="Thoen E."/>
            <person name="Andreopoulos B."/>
            <person name="Lu D."/>
            <person name="Skrede I."/>
            <person name="Drula E."/>
            <person name="Henrissat B."/>
            <person name="Morin E."/>
            <person name="Kohler A."/>
            <person name="Barry K."/>
            <person name="LaButti K."/>
            <person name="Morin E."/>
            <person name="Salamov A."/>
            <person name="Lipzen A."/>
            <person name="Mereny Z."/>
            <person name="Hegedus B."/>
            <person name="Baldrian P."/>
            <person name="Stursova M."/>
            <person name="Weitz H."/>
            <person name="Taylor A."/>
            <person name="Grigoriev I.V."/>
            <person name="Nagy L.G."/>
            <person name="Martin F."/>
            <person name="Kauserud H."/>
        </authorList>
    </citation>
    <scope>NUCLEOTIDE SEQUENCE</scope>
    <source>
        <strain evidence="1">CBHHK173m</strain>
    </source>
</reference>
<dbReference type="EMBL" id="JARJCN010000007">
    <property type="protein sequence ID" value="KAJ7099529.1"/>
    <property type="molecule type" value="Genomic_DNA"/>
</dbReference>
<comment type="caution">
    <text evidence="1">The sequence shown here is derived from an EMBL/GenBank/DDBJ whole genome shotgun (WGS) entry which is preliminary data.</text>
</comment>
<keyword evidence="2" id="KW-1185">Reference proteome</keyword>
<name>A0AAD6UDB7_9AGAR</name>
<protein>
    <recommendedName>
        <fullName evidence="3">F-box domain-containing protein</fullName>
    </recommendedName>
</protein>
<sequence>MLRIDHRGLNEGATKVVTLPVELWTDIVHYLPPTRRRDMLRVSRLLHDIALRFIFATIKIYLMHGEPGFYMLNTENERYVREISDYLLHRSWEMLHCIITKPSFANVCKTLSVHAFSDGPLVFEQRTLAQALQSLPNLQSFHWFGDCPDFSTVAAYLPKTLKSLRIQSLPISSLGHLNRLNFFQPAIPFTYVREQKLDRIFAEWERGFGDPKDLVSVVEMNPIQELVVLSPHIGLLPIRLCNRLTQLDICVPQDGGDLVGIDLFFRHAVNLESLSLVGYIEPNLFADLPKEPGVLPRLTSFRLSCEFWDLDSTEMHVPLLSEFLSRRPLLRRLYIRLPGVRLDVAMAIATVIGKLEHLRVLGFHAGYEPLHETAALHLADALSPKIEALQLALPWYSDLHVRTWYPLLVKLQQFPRLSFLHLFSNGEDPVPISPVELATDLEHLQLVGIQRSLWTIDREDGQELEPKLWTPWSVKYCLPEDFHCADHAWLFRYH</sequence>
<dbReference type="Gene3D" id="3.80.10.10">
    <property type="entry name" value="Ribonuclease Inhibitor"/>
    <property type="match status" value="1"/>
</dbReference>
<gene>
    <name evidence="1" type="ORF">B0H15DRAFT_820591</name>
</gene>
<evidence type="ECO:0000313" key="2">
    <source>
        <dbReference type="Proteomes" id="UP001222325"/>
    </source>
</evidence>
<evidence type="ECO:0000313" key="1">
    <source>
        <dbReference type="EMBL" id="KAJ7099529.1"/>
    </source>
</evidence>
<proteinExistence type="predicted"/>
<accession>A0AAD6UDB7</accession>